<evidence type="ECO:0000313" key="1">
    <source>
        <dbReference type="EMBL" id="KAH7117563.1"/>
    </source>
</evidence>
<comment type="caution">
    <text evidence="1">The sequence shown here is derived from an EMBL/GenBank/DDBJ whole genome shotgun (WGS) entry which is preliminary data.</text>
</comment>
<sequence>MAHLSALTALSGSITAHSTRSLTNANGNAVPLDPFRKMISTPTDSRLGSWRNESQHAFQISKVDVAKGRPLRGRESGVEGEKGVGAAEVEGVEIEEVLAGGGGCMRVVACVLPSRMRRFHIGASAMH</sequence>
<proteinExistence type="predicted"/>
<keyword evidence="2" id="KW-1185">Reference proteome</keyword>
<gene>
    <name evidence="1" type="ORF">B0J11DRAFT_509275</name>
</gene>
<protein>
    <submittedName>
        <fullName evidence="1">Uncharacterized protein</fullName>
    </submittedName>
</protein>
<evidence type="ECO:0000313" key="2">
    <source>
        <dbReference type="Proteomes" id="UP000700596"/>
    </source>
</evidence>
<dbReference type="EMBL" id="JAGMWT010000013">
    <property type="protein sequence ID" value="KAH7117563.1"/>
    <property type="molecule type" value="Genomic_DNA"/>
</dbReference>
<organism evidence="1 2">
    <name type="scientific">Dendryphion nanum</name>
    <dbReference type="NCBI Taxonomy" id="256645"/>
    <lineage>
        <taxon>Eukaryota</taxon>
        <taxon>Fungi</taxon>
        <taxon>Dikarya</taxon>
        <taxon>Ascomycota</taxon>
        <taxon>Pezizomycotina</taxon>
        <taxon>Dothideomycetes</taxon>
        <taxon>Pleosporomycetidae</taxon>
        <taxon>Pleosporales</taxon>
        <taxon>Torulaceae</taxon>
        <taxon>Dendryphion</taxon>
    </lineage>
</organism>
<name>A0A9P9DEA3_9PLEO</name>
<dbReference type="AlphaFoldDB" id="A0A9P9DEA3"/>
<reference evidence="1" key="1">
    <citation type="journal article" date="2021" name="Nat. Commun.">
        <title>Genetic determinants of endophytism in the Arabidopsis root mycobiome.</title>
        <authorList>
            <person name="Mesny F."/>
            <person name="Miyauchi S."/>
            <person name="Thiergart T."/>
            <person name="Pickel B."/>
            <person name="Atanasova L."/>
            <person name="Karlsson M."/>
            <person name="Huettel B."/>
            <person name="Barry K.W."/>
            <person name="Haridas S."/>
            <person name="Chen C."/>
            <person name="Bauer D."/>
            <person name="Andreopoulos W."/>
            <person name="Pangilinan J."/>
            <person name="LaButti K."/>
            <person name="Riley R."/>
            <person name="Lipzen A."/>
            <person name="Clum A."/>
            <person name="Drula E."/>
            <person name="Henrissat B."/>
            <person name="Kohler A."/>
            <person name="Grigoriev I.V."/>
            <person name="Martin F.M."/>
            <person name="Hacquard S."/>
        </authorList>
    </citation>
    <scope>NUCLEOTIDE SEQUENCE</scope>
    <source>
        <strain evidence="1">MPI-CAGE-CH-0243</strain>
    </source>
</reference>
<dbReference type="Proteomes" id="UP000700596">
    <property type="component" value="Unassembled WGS sequence"/>
</dbReference>
<accession>A0A9P9DEA3</accession>